<evidence type="ECO:0000256" key="1">
    <source>
        <dbReference type="SAM" id="Phobius"/>
    </source>
</evidence>
<gene>
    <name evidence="2" type="ORF">JJB07_08965</name>
</gene>
<sequence>MSEILSTLGGCLVAAAAAFLLSYLIWGTYPWWKTRVIRNLRKQERVKLISDVNTRLEGYQIAPNPVTQWVTLCLLVVWIVILYDQPKWIEFGVLVASFLWGRQMYGRAPWQKYQTFVLTDKSVLVFAASGGQTLWNVEPRQHVSWSEIDSYRYEGGYVQFFRAEQQKLQVEYNARDFEKIRDLLSSLNVKRGEPSDRIWLGQFDETYFYRLEDELTEMGWNLIDLYRKELDELDLQVEFGVIRNVAGDRLHEEYSRSWLQLNLLDEAGEQKASSMLPLWQSSGNIGHLIGARGQDAVDHLQKWIGSVIGEVQEQREEVVLS</sequence>
<feature type="transmembrane region" description="Helical" evidence="1">
    <location>
        <begin position="7"/>
        <end position="26"/>
    </location>
</feature>
<dbReference type="EMBL" id="JAEQNB010000002">
    <property type="protein sequence ID" value="MBL0386782.1"/>
    <property type="molecule type" value="Genomic_DNA"/>
</dbReference>
<keyword evidence="3" id="KW-1185">Reference proteome</keyword>
<accession>A0ABS1J943</accession>
<keyword evidence="1" id="KW-1133">Transmembrane helix</keyword>
<keyword evidence="1" id="KW-0472">Membrane</keyword>
<protein>
    <submittedName>
        <fullName evidence="2">Uncharacterized protein</fullName>
    </submittedName>
</protein>
<organism evidence="2 3">
    <name type="scientific">Tumebacillus amylolyticus</name>
    <dbReference type="NCBI Taxonomy" id="2801339"/>
    <lineage>
        <taxon>Bacteria</taxon>
        <taxon>Bacillati</taxon>
        <taxon>Bacillota</taxon>
        <taxon>Bacilli</taxon>
        <taxon>Bacillales</taxon>
        <taxon>Alicyclobacillaceae</taxon>
        <taxon>Tumebacillus</taxon>
    </lineage>
</organism>
<name>A0ABS1J943_9BACL</name>
<keyword evidence="1" id="KW-0812">Transmembrane</keyword>
<evidence type="ECO:0000313" key="2">
    <source>
        <dbReference type="EMBL" id="MBL0386782.1"/>
    </source>
</evidence>
<reference evidence="2 3" key="1">
    <citation type="submission" date="2021-01" db="EMBL/GenBank/DDBJ databases">
        <title>Tumebacillus sp. strain ITR2 16S ribosomal RNA gene Genome sequencing and assembly.</title>
        <authorList>
            <person name="Kang M."/>
        </authorList>
    </citation>
    <scope>NUCLEOTIDE SEQUENCE [LARGE SCALE GENOMIC DNA]</scope>
    <source>
        <strain evidence="2 3">ITR2</strain>
    </source>
</reference>
<dbReference type="RefSeq" id="WP_201633859.1">
    <property type="nucleotide sequence ID" value="NZ_JAEQNB010000002.1"/>
</dbReference>
<proteinExistence type="predicted"/>
<dbReference type="Proteomes" id="UP000602284">
    <property type="component" value="Unassembled WGS sequence"/>
</dbReference>
<evidence type="ECO:0000313" key="3">
    <source>
        <dbReference type="Proteomes" id="UP000602284"/>
    </source>
</evidence>
<feature type="transmembrane region" description="Helical" evidence="1">
    <location>
        <begin position="66"/>
        <end position="83"/>
    </location>
</feature>
<comment type="caution">
    <text evidence="2">The sequence shown here is derived from an EMBL/GenBank/DDBJ whole genome shotgun (WGS) entry which is preliminary data.</text>
</comment>